<dbReference type="InterPro" id="IPR007219">
    <property type="entry name" value="XnlR_reg_dom"/>
</dbReference>
<dbReference type="eggNOG" id="ENOG502RJRW">
    <property type="taxonomic scope" value="Eukaryota"/>
</dbReference>
<organism evidence="8">
    <name type="scientific">Talaromyces marneffei PM1</name>
    <dbReference type="NCBI Taxonomy" id="1077442"/>
    <lineage>
        <taxon>Eukaryota</taxon>
        <taxon>Fungi</taxon>
        <taxon>Dikarya</taxon>
        <taxon>Ascomycota</taxon>
        <taxon>Pezizomycotina</taxon>
        <taxon>Eurotiomycetes</taxon>
        <taxon>Eurotiomycetidae</taxon>
        <taxon>Eurotiales</taxon>
        <taxon>Trichocomaceae</taxon>
        <taxon>Talaromyces</taxon>
        <taxon>Talaromyces sect. Talaromyces</taxon>
    </lineage>
</organism>
<accession>A0A093V7R8</accession>
<evidence type="ECO:0000256" key="1">
    <source>
        <dbReference type="ARBA" id="ARBA00022723"/>
    </source>
</evidence>
<sequence length="582" mass="66577">MEPDDRSTKRRRRTRLACQECRDRKIRCDGATPLCDSCRRKNVDPQRCVYPDAENSLGSGNAYSRQDVVGVNSPHSRLRQDAAYGDLYTNVPNGHLSTWHERRFLQRTPSTRIDDPREPSRNTGPTDVAETAHSNTTSQSIPAMPESRRQSSTEWQPLSSPTHSEQQQQQFSYIANGTRENDVSHPTIEVENGEQQYEEISPRVVGSSSAFGFIENVHEALRGPSKRKVDSLRSNEIYDTVSHFGTSVRSNRFQRPLQTMNTSVADLSLPPRSVADHLLAKYWNEIHSMNPIFHEQIFMKRYNRLFSEGPTIRPSRTGSLLEVELLPCDRIFQATLNLALAIVYLRTSSGTPNDHETAQEAFFDRAERLLTPDLMQLESLQLVQALVLKATYLREADMSNRSWIAVGVAIRTAQAIGLYVENNKGSQAEREQRRRVWYACVIMDRYLSPPFLDSSTQSMTYGRPPMITGIPTVSHPKAIDDEYLSIDPTEQDRNQPPDRPSRVAFFVHTLRLSDVASRIRQLFYGSRQEPKVAERCHASRKPYAEIIELDADLGKWYDQVPNYLLDEDSIPDHHRNCFIRQR</sequence>
<dbReference type="Gene3D" id="4.10.240.10">
    <property type="entry name" value="Zn(2)-C6 fungal-type DNA-binding domain"/>
    <property type="match status" value="1"/>
</dbReference>
<dbReference type="GO" id="GO:0000981">
    <property type="term" value="F:DNA-binding transcription factor activity, RNA polymerase II-specific"/>
    <property type="evidence" value="ECO:0007669"/>
    <property type="project" value="InterPro"/>
</dbReference>
<feature type="region of interest" description="Disordered" evidence="6">
    <location>
        <begin position="100"/>
        <end position="169"/>
    </location>
</feature>
<dbReference type="SMART" id="SM00906">
    <property type="entry name" value="Fungal_trans"/>
    <property type="match status" value="1"/>
</dbReference>
<dbReference type="GO" id="GO:0000435">
    <property type="term" value="P:positive regulation of transcription from RNA polymerase II promoter by galactose"/>
    <property type="evidence" value="ECO:0007669"/>
    <property type="project" value="TreeGrafter"/>
</dbReference>
<feature type="compositionally biased region" description="Polar residues" evidence="6">
    <location>
        <begin position="132"/>
        <end position="141"/>
    </location>
</feature>
<evidence type="ECO:0000256" key="5">
    <source>
        <dbReference type="ARBA" id="ARBA00023242"/>
    </source>
</evidence>
<reference evidence="8" key="2">
    <citation type="journal article" date="2014" name="PLoS Genet.">
        <title>Signature gene expression reveals novel clues to the molecular mechanisms of dimorphic transition in Penicillium marneffei.</title>
        <authorList>
            <person name="Yang E."/>
            <person name="Wang G."/>
            <person name="Cai J."/>
            <person name="Woo P.C."/>
            <person name="Lau S.K."/>
            <person name="Yuen K.-Y."/>
            <person name="Chow W.-N."/>
            <person name="Lin X."/>
        </authorList>
    </citation>
    <scope>NUCLEOTIDE SEQUENCE</scope>
    <source>
        <strain evidence="8">PM1</strain>
    </source>
</reference>
<dbReference type="GO" id="GO:0008270">
    <property type="term" value="F:zinc ion binding"/>
    <property type="evidence" value="ECO:0007669"/>
    <property type="project" value="InterPro"/>
</dbReference>
<keyword evidence="3" id="KW-0238">DNA-binding</keyword>
<dbReference type="CDD" id="cd12148">
    <property type="entry name" value="fungal_TF_MHR"/>
    <property type="match status" value="1"/>
</dbReference>
<dbReference type="InterPro" id="IPR051127">
    <property type="entry name" value="Fungal_SecMet_Regulators"/>
</dbReference>
<evidence type="ECO:0000256" key="2">
    <source>
        <dbReference type="ARBA" id="ARBA00023015"/>
    </source>
</evidence>
<feature type="non-terminal residue" evidence="8">
    <location>
        <position position="582"/>
    </location>
</feature>
<evidence type="ECO:0000313" key="8">
    <source>
        <dbReference type="EMBL" id="KFX45984.1"/>
    </source>
</evidence>
<dbReference type="Pfam" id="PF04082">
    <property type="entry name" value="Fungal_trans"/>
    <property type="match status" value="1"/>
</dbReference>
<dbReference type="PROSITE" id="PS50048">
    <property type="entry name" value="ZN2_CY6_FUNGAL_2"/>
    <property type="match status" value="1"/>
</dbReference>
<comment type="caution">
    <text evidence="8">The sequence shown here is derived from an EMBL/GenBank/DDBJ whole genome shotgun (WGS) entry which is preliminary data.</text>
</comment>
<feature type="compositionally biased region" description="Polar residues" evidence="6">
    <location>
        <begin position="152"/>
        <end position="169"/>
    </location>
</feature>
<dbReference type="CDD" id="cd00067">
    <property type="entry name" value="GAL4"/>
    <property type="match status" value="1"/>
</dbReference>
<evidence type="ECO:0000256" key="3">
    <source>
        <dbReference type="ARBA" id="ARBA00023125"/>
    </source>
</evidence>
<dbReference type="GO" id="GO:0005634">
    <property type="term" value="C:nucleus"/>
    <property type="evidence" value="ECO:0007669"/>
    <property type="project" value="TreeGrafter"/>
</dbReference>
<dbReference type="Pfam" id="PF00172">
    <property type="entry name" value="Zn_clus"/>
    <property type="match status" value="1"/>
</dbReference>
<dbReference type="AlphaFoldDB" id="A0A093V7R8"/>
<dbReference type="InterPro" id="IPR001138">
    <property type="entry name" value="Zn2Cys6_DnaBD"/>
</dbReference>
<dbReference type="PANTHER" id="PTHR47424">
    <property type="entry name" value="REGULATORY PROTEIN GAL4"/>
    <property type="match status" value="1"/>
</dbReference>
<gene>
    <name evidence="8" type="ORF">GQ26_0211680</name>
</gene>
<dbReference type="SUPFAM" id="SSF57701">
    <property type="entry name" value="Zn2/Cys6 DNA-binding domain"/>
    <property type="match status" value="1"/>
</dbReference>
<keyword evidence="5" id="KW-0539">Nucleus</keyword>
<protein>
    <submittedName>
        <fullName evidence="8">Putative transcriptional regulatory protein C3C7.04</fullName>
    </submittedName>
</protein>
<evidence type="ECO:0000256" key="4">
    <source>
        <dbReference type="ARBA" id="ARBA00023163"/>
    </source>
</evidence>
<proteinExistence type="predicted"/>
<dbReference type="InterPro" id="IPR036864">
    <property type="entry name" value="Zn2-C6_fun-type_DNA-bd_sf"/>
</dbReference>
<dbReference type="GO" id="GO:0000978">
    <property type="term" value="F:RNA polymerase II cis-regulatory region sequence-specific DNA binding"/>
    <property type="evidence" value="ECO:0007669"/>
    <property type="project" value="TreeGrafter"/>
</dbReference>
<reference key="1">
    <citation type="journal article" date="2014" name="PLoS Genet.">
        <title>Signature Gene Expression Reveals Novel Clues to the Molecular Mechanisms of Dimorphic Transition in Penicillium marneffei.</title>
        <authorList>
            <person name="Yang E."/>
            <person name="Wang G."/>
            <person name="Cai J."/>
            <person name="Woo P.C."/>
            <person name="Lau S.K."/>
            <person name="Yuen K.-Y."/>
            <person name="Chow W.-N."/>
            <person name="Lin X."/>
        </authorList>
    </citation>
    <scope>NUCLEOTIDE SEQUENCE [LARGE SCALE GENOMIC DNA]</scope>
    <source>
        <strain>PM1</strain>
    </source>
</reference>
<feature type="domain" description="Zn(2)-C6 fungal-type" evidence="7">
    <location>
        <begin position="17"/>
        <end position="50"/>
    </location>
</feature>
<dbReference type="GO" id="GO:0006351">
    <property type="term" value="P:DNA-templated transcription"/>
    <property type="evidence" value="ECO:0007669"/>
    <property type="project" value="InterPro"/>
</dbReference>
<keyword evidence="4" id="KW-0804">Transcription</keyword>
<keyword evidence="2" id="KW-0805">Transcription regulation</keyword>
<dbReference type="SMART" id="SM00066">
    <property type="entry name" value="GAL4"/>
    <property type="match status" value="1"/>
</dbReference>
<evidence type="ECO:0000256" key="6">
    <source>
        <dbReference type="SAM" id="MobiDB-lite"/>
    </source>
</evidence>
<evidence type="ECO:0000259" key="7">
    <source>
        <dbReference type="PROSITE" id="PS50048"/>
    </source>
</evidence>
<name>A0A093V7R8_TALMA</name>
<dbReference type="EMBL" id="JPOX01000021">
    <property type="protein sequence ID" value="KFX45984.1"/>
    <property type="molecule type" value="Genomic_DNA"/>
</dbReference>
<keyword evidence="1" id="KW-0479">Metal-binding</keyword>
<dbReference type="PANTHER" id="PTHR47424:SF3">
    <property type="entry name" value="REGULATORY PROTEIN GAL4"/>
    <property type="match status" value="1"/>
</dbReference>